<feature type="transmembrane region" description="Helical" evidence="1">
    <location>
        <begin position="87"/>
        <end position="106"/>
    </location>
</feature>
<reference evidence="2 3" key="1">
    <citation type="submission" date="2018-06" db="EMBL/GenBank/DDBJ databases">
        <title>Chryseolinea flavus sp. nov., a member of the phylum Bacteroidetes isolated from soil.</title>
        <authorList>
            <person name="Li Y."/>
            <person name="Wang J."/>
        </authorList>
    </citation>
    <scope>NUCLEOTIDE SEQUENCE [LARGE SCALE GENOMIC DNA]</scope>
    <source>
        <strain evidence="2 3">SDU1-6</strain>
    </source>
</reference>
<feature type="transmembrane region" description="Helical" evidence="1">
    <location>
        <begin position="63"/>
        <end position="80"/>
    </location>
</feature>
<dbReference type="Proteomes" id="UP000251889">
    <property type="component" value="Unassembled WGS sequence"/>
</dbReference>
<keyword evidence="3" id="KW-1185">Reference proteome</keyword>
<feature type="transmembrane region" description="Helical" evidence="1">
    <location>
        <begin position="112"/>
        <end position="129"/>
    </location>
</feature>
<evidence type="ECO:0008006" key="4">
    <source>
        <dbReference type="Google" id="ProtNLM"/>
    </source>
</evidence>
<feature type="transmembrane region" description="Helical" evidence="1">
    <location>
        <begin position="185"/>
        <end position="204"/>
    </location>
</feature>
<proteinExistence type="predicted"/>
<dbReference type="RefSeq" id="WP_112748305.1">
    <property type="nucleotide sequence ID" value="NZ_QMFY01000010.1"/>
</dbReference>
<keyword evidence="1" id="KW-0812">Transmembrane</keyword>
<evidence type="ECO:0000313" key="3">
    <source>
        <dbReference type="Proteomes" id="UP000251889"/>
    </source>
</evidence>
<protein>
    <recommendedName>
        <fullName evidence="4">DoxX family protein</fullName>
    </recommendedName>
</protein>
<dbReference type="OrthoDB" id="5524812at2"/>
<name>A0A364XYE0_9BACT</name>
<gene>
    <name evidence="2" type="ORF">DQQ10_18110</name>
</gene>
<accession>A0A364XYE0</accession>
<comment type="caution">
    <text evidence="2">The sequence shown here is derived from an EMBL/GenBank/DDBJ whole genome shotgun (WGS) entry which is preliminary data.</text>
</comment>
<evidence type="ECO:0000313" key="2">
    <source>
        <dbReference type="EMBL" id="RAV99519.1"/>
    </source>
</evidence>
<keyword evidence="1" id="KW-0472">Membrane</keyword>
<organism evidence="2 3">
    <name type="scientific">Pseudochryseolinea flava</name>
    <dbReference type="NCBI Taxonomy" id="2059302"/>
    <lineage>
        <taxon>Bacteria</taxon>
        <taxon>Pseudomonadati</taxon>
        <taxon>Bacteroidota</taxon>
        <taxon>Cytophagia</taxon>
        <taxon>Cytophagales</taxon>
        <taxon>Fulvivirgaceae</taxon>
        <taxon>Pseudochryseolinea</taxon>
    </lineage>
</organism>
<feature type="transmembrane region" description="Helical" evidence="1">
    <location>
        <begin position="161"/>
        <end position="179"/>
    </location>
</feature>
<sequence>MFRIIDKLKGYLVIKLFTIYLRYLIGFAFVFASFIKMKGERFTSIPATEPIGYFFEAMYQTGFYWRFLGVGQFVAGALLMSQRFSTLGALLFFPIILNVFMITHAIDFGSGTPIITTLMLAGTIYLLLWDYRKWIILFRQDHQIKLDLTTESADTFMTDPLWTLVAVIFISLTAIVWIFESKAIATWALSMITIGITAFIAGIVRHRRRMNVLTR</sequence>
<feature type="transmembrane region" description="Helical" evidence="1">
    <location>
        <begin position="12"/>
        <end position="35"/>
    </location>
</feature>
<evidence type="ECO:0000256" key="1">
    <source>
        <dbReference type="SAM" id="Phobius"/>
    </source>
</evidence>
<dbReference type="EMBL" id="QMFY01000010">
    <property type="protein sequence ID" value="RAV99519.1"/>
    <property type="molecule type" value="Genomic_DNA"/>
</dbReference>
<dbReference type="AlphaFoldDB" id="A0A364XYE0"/>
<keyword evidence="1" id="KW-1133">Transmembrane helix</keyword>